<name>K9VXW8_9CYAN</name>
<dbReference type="HOGENOM" id="CLU_207736_0_0_3"/>
<keyword evidence="1" id="KW-0812">Transmembrane</keyword>
<dbReference type="EMBL" id="CP003620">
    <property type="protein sequence ID" value="AFZ12357.1"/>
    <property type="molecule type" value="Genomic_DNA"/>
</dbReference>
<evidence type="ECO:0000313" key="2">
    <source>
        <dbReference type="EMBL" id="AFZ12357.1"/>
    </source>
</evidence>
<protein>
    <submittedName>
        <fullName evidence="2">Uncharacterized protein</fullName>
    </submittedName>
</protein>
<evidence type="ECO:0000313" key="3">
    <source>
        <dbReference type="Proteomes" id="UP000010472"/>
    </source>
</evidence>
<sequence>MQNQADSIIRTSEPIIAVPSDIPLNIPPQYWDTETGLILAIAILIRSIALMLKVLTPLILKQKPSFKK</sequence>
<feature type="transmembrane region" description="Helical" evidence="1">
    <location>
        <begin position="37"/>
        <end position="60"/>
    </location>
</feature>
<keyword evidence="1" id="KW-0472">Membrane</keyword>
<evidence type="ECO:0000256" key="1">
    <source>
        <dbReference type="SAM" id="Phobius"/>
    </source>
</evidence>
<dbReference type="Proteomes" id="UP000010472">
    <property type="component" value="Chromosome"/>
</dbReference>
<proteinExistence type="predicted"/>
<dbReference type="AlphaFoldDB" id="K9VXW8"/>
<dbReference type="RefSeq" id="WP_015202478.1">
    <property type="nucleotide sequence ID" value="NC_019753.1"/>
</dbReference>
<keyword evidence="3" id="KW-1185">Reference proteome</keyword>
<dbReference type="STRING" id="1173022.Cri9333_1464"/>
<accession>K9VXW8</accession>
<reference evidence="2 3" key="1">
    <citation type="submission" date="2012-06" db="EMBL/GenBank/DDBJ databases">
        <title>Finished chromosome of genome of Crinalium epipsammum PCC 9333.</title>
        <authorList>
            <consortium name="US DOE Joint Genome Institute"/>
            <person name="Gugger M."/>
            <person name="Coursin T."/>
            <person name="Rippka R."/>
            <person name="Tandeau De Marsac N."/>
            <person name="Huntemann M."/>
            <person name="Wei C.-L."/>
            <person name="Han J."/>
            <person name="Detter J.C."/>
            <person name="Han C."/>
            <person name="Tapia R."/>
            <person name="Davenport K."/>
            <person name="Daligault H."/>
            <person name="Erkkila T."/>
            <person name="Gu W."/>
            <person name="Munk A.C.C."/>
            <person name="Teshima H."/>
            <person name="Xu Y."/>
            <person name="Chain P."/>
            <person name="Chen A."/>
            <person name="Krypides N."/>
            <person name="Mavromatis K."/>
            <person name="Markowitz V."/>
            <person name="Szeto E."/>
            <person name="Ivanova N."/>
            <person name="Mikhailova N."/>
            <person name="Ovchinnikova G."/>
            <person name="Pagani I."/>
            <person name="Pati A."/>
            <person name="Goodwin L."/>
            <person name="Peters L."/>
            <person name="Pitluck S."/>
            <person name="Woyke T."/>
            <person name="Kerfeld C."/>
        </authorList>
    </citation>
    <scope>NUCLEOTIDE SEQUENCE [LARGE SCALE GENOMIC DNA]</scope>
    <source>
        <strain evidence="2 3">PCC 9333</strain>
    </source>
</reference>
<dbReference type="KEGG" id="cep:Cri9333_1464"/>
<organism evidence="2 3">
    <name type="scientific">Crinalium epipsammum PCC 9333</name>
    <dbReference type="NCBI Taxonomy" id="1173022"/>
    <lineage>
        <taxon>Bacteria</taxon>
        <taxon>Bacillati</taxon>
        <taxon>Cyanobacteriota</taxon>
        <taxon>Cyanophyceae</taxon>
        <taxon>Gomontiellales</taxon>
        <taxon>Gomontiellaceae</taxon>
        <taxon>Crinalium</taxon>
    </lineage>
</organism>
<gene>
    <name evidence="2" type="ORF">Cri9333_1464</name>
</gene>
<keyword evidence="1" id="KW-1133">Transmembrane helix</keyword>